<feature type="domain" description="UspA" evidence="2">
    <location>
        <begin position="2"/>
        <end position="138"/>
    </location>
</feature>
<gene>
    <name evidence="3" type="ORF">MNBD_NITROSPIRAE03-1832</name>
</gene>
<dbReference type="InterPro" id="IPR006015">
    <property type="entry name" value="Universal_stress_UspA"/>
</dbReference>
<dbReference type="PANTHER" id="PTHR46268">
    <property type="entry name" value="STRESS RESPONSE PROTEIN NHAX"/>
    <property type="match status" value="1"/>
</dbReference>
<dbReference type="PANTHER" id="PTHR46268:SF15">
    <property type="entry name" value="UNIVERSAL STRESS PROTEIN HP_0031"/>
    <property type="match status" value="1"/>
</dbReference>
<protein>
    <recommendedName>
        <fullName evidence="2">UspA domain-containing protein</fullName>
    </recommendedName>
</protein>
<accession>A0A3B1DWF0</accession>
<feature type="domain" description="UspA" evidence="2">
    <location>
        <begin position="148"/>
        <end position="292"/>
    </location>
</feature>
<dbReference type="EMBL" id="UOGI01000165">
    <property type="protein sequence ID" value="VAX33137.1"/>
    <property type="molecule type" value="Genomic_DNA"/>
</dbReference>
<evidence type="ECO:0000256" key="1">
    <source>
        <dbReference type="ARBA" id="ARBA00008791"/>
    </source>
</evidence>
<dbReference type="Gene3D" id="3.40.50.620">
    <property type="entry name" value="HUPs"/>
    <property type="match status" value="2"/>
</dbReference>
<dbReference type="PRINTS" id="PR01438">
    <property type="entry name" value="UNVRSLSTRESS"/>
</dbReference>
<reference evidence="3" key="1">
    <citation type="submission" date="2018-06" db="EMBL/GenBank/DDBJ databases">
        <authorList>
            <person name="Zhirakovskaya E."/>
        </authorList>
    </citation>
    <scope>NUCLEOTIDE SEQUENCE</scope>
</reference>
<dbReference type="Pfam" id="PF00582">
    <property type="entry name" value="Usp"/>
    <property type="match status" value="2"/>
</dbReference>
<dbReference type="SUPFAM" id="SSF52402">
    <property type="entry name" value="Adenine nucleotide alpha hydrolases-like"/>
    <property type="match status" value="2"/>
</dbReference>
<organism evidence="3">
    <name type="scientific">hydrothermal vent metagenome</name>
    <dbReference type="NCBI Taxonomy" id="652676"/>
    <lineage>
        <taxon>unclassified sequences</taxon>
        <taxon>metagenomes</taxon>
        <taxon>ecological metagenomes</taxon>
    </lineage>
</organism>
<comment type="similarity">
    <text evidence="1">Belongs to the universal stress protein A family.</text>
</comment>
<proteinExistence type="inferred from homology"/>
<name>A0A3B1DWF0_9ZZZZ</name>
<sequence>MKILLATDGSACSEVAAGFLSRFNLSSDDEIIVLHVLSWGPYHDDRESYYISIKYFKEKIAPQILDTAIDILKPVEARISTALVEGFPDKAIMEAAVDADVDLIVLGARGIKGLKSLFIGSVTRSVAINSPKPVLVTKPPLREIPGRMRILYATDGSESAHTTAAFLASIPFPEDTELIIMNVIRSSISDIPERFIMEINDKIKEDVAKVRTIELEESSGIIEQARPYLSRRFSKIEGLTKVGDPAIEILNAAGVFGADLIAVGCRNLKGIQGMMGSVSRSILSHSQCPVLVGKTSYGNLKSEIEGE</sequence>
<evidence type="ECO:0000259" key="2">
    <source>
        <dbReference type="Pfam" id="PF00582"/>
    </source>
</evidence>
<dbReference type="CDD" id="cd00293">
    <property type="entry name" value="USP-like"/>
    <property type="match status" value="2"/>
</dbReference>
<evidence type="ECO:0000313" key="3">
    <source>
        <dbReference type="EMBL" id="VAX33137.1"/>
    </source>
</evidence>
<dbReference type="InterPro" id="IPR006016">
    <property type="entry name" value="UspA"/>
</dbReference>
<dbReference type="InterPro" id="IPR014729">
    <property type="entry name" value="Rossmann-like_a/b/a_fold"/>
</dbReference>
<dbReference type="AlphaFoldDB" id="A0A3B1DWF0"/>